<dbReference type="GO" id="GO:0006793">
    <property type="term" value="P:phosphorus metabolic process"/>
    <property type="evidence" value="ECO:0007669"/>
    <property type="project" value="UniProtKB-ARBA"/>
</dbReference>
<dbReference type="BioCyc" id="KPNE507522:GI0B-4907-MONOMER"/>
<dbReference type="GO" id="GO:0016787">
    <property type="term" value="F:hydrolase activity"/>
    <property type="evidence" value="ECO:0007669"/>
    <property type="project" value="UniProtKB-KW"/>
</dbReference>
<keyword evidence="2" id="KW-0378">Hydrolase</keyword>
<dbReference type="PROSITE" id="PS50035">
    <property type="entry name" value="PLD"/>
    <property type="match status" value="1"/>
</dbReference>
<dbReference type="EC" id="3.1.-.-" evidence="2"/>
<sequence length="101" mass="11710">MTDKSFNTQDVSYEKRKAKQQRLNDAVEKLNALGIVTMLVNRVHSKIVIGDEGLLCIGSFNWFSATREEKYKRYDTSMVYRGESLQAEIRAIYSSLEQRKL</sequence>
<accession>B5Y2L9</accession>
<reference evidence="2 3" key="1">
    <citation type="journal article" date="2008" name="PLoS Genet.">
        <title>Complete genome sequence of the N2-fixing broad host range endophyte Klebsiella pneumoniae 342 and virulence predictions verified in mice.</title>
        <authorList>
            <person name="Fouts D.E."/>
            <person name="Tyler H.L."/>
            <person name="DeBoy R.T."/>
            <person name="Daugherty S."/>
            <person name="Ren Q."/>
            <person name="Badger J.H."/>
            <person name="Durkin A.S."/>
            <person name="Huot H."/>
            <person name="Shrivastava S."/>
            <person name="Kothari S."/>
            <person name="Dodson R.J."/>
            <person name="Mohamoud Y."/>
            <person name="Khouri H."/>
            <person name="Roesch L.F."/>
            <person name="Krogfelt K.A."/>
            <person name="Struve C."/>
            <person name="Triplett E.W."/>
            <person name="Methe B.A."/>
        </authorList>
    </citation>
    <scope>NUCLEOTIDE SEQUENCE [LARGE SCALE GENOMIC DNA]</scope>
    <source>
        <strain evidence="2 3">342</strain>
    </source>
</reference>
<dbReference type="Proteomes" id="UP000001734">
    <property type="component" value="Chromosome"/>
</dbReference>
<evidence type="ECO:0000313" key="3">
    <source>
        <dbReference type="Proteomes" id="UP000001734"/>
    </source>
</evidence>
<dbReference type="Gene3D" id="3.30.870.10">
    <property type="entry name" value="Endonuclease Chain A"/>
    <property type="match status" value="1"/>
</dbReference>
<dbReference type="HOGENOM" id="CLU_109852_0_0_6"/>
<dbReference type="Pfam" id="PF00614">
    <property type="entry name" value="PLDc"/>
    <property type="match status" value="1"/>
</dbReference>
<protein>
    <submittedName>
        <fullName evidence="2">Phospholipase D active site domain protein</fullName>
        <ecNumber evidence="2">3.1.-.-</ecNumber>
    </submittedName>
</protein>
<name>B5Y2L9_KLEV3</name>
<dbReference type="SUPFAM" id="SSF56024">
    <property type="entry name" value="Phospholipase D/nuclease"/>
    <property type="match status" value="1"/>
</dbReference>
<feature type="domain" description="PLD phosphodiesterase" evidence="1">
    <location>
        <begin position="39"/>
        <end position="66"/>
    </location>
</feature>
<organism evidence="2 3">
    <name type="scientific">Klebsiella variicola (strain 342)</name>
    <name type="common">Klebsiella pneumoniae</name>
    <dbReference type="NCBI Taxonomy" id="507522"/>
    <lineage>
        <taxon>Bacteria</taxon>
        <taxon>Pseudomonadati</taxon>
        <taxon>Pseudomonadota</taxon>
        <taxon>Gammaproteobacteria</taxon>
        <taxon>Enterobacterales</taxon>
        <taxon>Enterobacteriaceae</taxon>
        <taxon>Klebsiella/Raoultella group</taxon>
        <taxon>Klebsiella</taxon>
        <taxon>Klebsiella pneumoniae complex</taxon>
    </lineage>
</organism>
<proteinExistence type="predicted"/>
<evidence type="ECO:0000313" key="2">
    <source>
        <dbReference type="EMBL" id="ACI07893.1"/>
    </source>
</evidence>
<dbReference type="AlphaFoldDB" id="B5Y2L9"/>
<evidence type="ECO:0000259" key="1">
    <source>
        <dbReference type="PROSITE" id="PS50035"/>
    </source>
</evidence>
<gene>
    <name evidence="2" type="ordered locus">KPK_4930</name>
</gene>
<dbReference type="KEGG" id="kpe:KPK_4930"/>
<dbReference type="EMBL" id="CP000964">
    <property type="protein sequence ID" value="ACI07893.1"/>
    <property type="molecule type" value="Genomic_DNA"/>
</dbReference>
<dbReference type="InterPro" id="IPR001736">
    <property type="entry name" value="PLipase_D/transphosphatidylase"/>
</dbReference>